<evidence type="ECO:0000313" key="3">
    <source>
        <dbReference type="WBParaSite" id="snap_masked-unitig_32278-processed-gene-0.1-mRNA-1"/>
    </source>
</evidence>
<evidence type="ECO:0000256" key="1">
    <source>
        <dbReference type="SAM" id="SignalP"/>
    </source>
</evidence>
<dbReference type="Proteomes" id="UP000095280">
    <property type="component" value="Unplaced"/>
</dbReference>
<keyword evidence="1" id="KW-0732">Signal</keyword>
<dbReference type="WBParaSite" id="snap_masked-unitig_32278-processed-gene-0.1-mRNA-1">
    <property type="protein sequence ID" value="snap_masked-unitig_32278-processed-gene-0.1-mRNA-1"/>
    <property type="gene ID" value="snap_masked-unitig_32278-processed-gene-0.1"/>
</dbReference>
<feature type="signal peptide" evidence="1">
    <location>
        <begin position="1"/>
        <end position="23"/>
    </location>
</feature>
<proteinExistence type="predicted"/>
<accession>A0A1I8JQ82</accession>
<keyword evidence="2" id="KW-1185">Reference proteome</keyword>
<name>A0A1I8JQ82_9PLAT</name>
<dbReference type="AlphaFoldDB" id="A0A1I8JQ82"/>
<reference evidence="3" key="1">
    <citation type="submission" date="2016-11" db="UniProtKB">
        <authorList>
            <consortium name="WormBaseParasite"/>
        </authorList>
    </citation>
    <scope>IDENTIFICATION</scope>
</reference>
<sequence>NCMGTAGMRLLVLTAALLQLACGQIDYAKWSSDLAAPDLILVIHHCAMLEAAAMLIRLDAAAASTESVKEHDQGTVHEHGCTARSVLETFVFVECSIGHEDQSSLSLKAGRNGPVKKRAVVYKAQSRIRCDGLRAMQHPFGDMPLRASSFEEANPENQRSIHMSLGRRHQLNCTRGADDQRYFVRLPAVQAVHRQW</sequence>
<evidence type="ECO:0000313" key="2">
    <source>
        <dbReference type="Proteomes" id="UP000095280"/>
    </source>
</evidence>
<protein>
    <submittedName>
        <fullName evidence="3">Secreted protein</fullName>
    </submittedName>
</protein>
<feature type="chain" id="PRO_5009321898" evidence="1">
    <location>
        <begin position="24"/>
        <end position="196"/>
    </location>
</feature>
<organism evidence="2 3">
    <name type="scientific">Macrostomum lignano</name>
    <dbReference type="NCBI Taxonomy" id="282301"/>
    <lineage>
        <taxon>Eukaryota</taxon>
        <taxon>Metazoa</taxon>
        <taxon>Spiralia</taxon>
        <taxon>Lophotrochozoa</taxon>
        <taxon>Platyhelminthes</taxon>
        <taxon>Rhabditophora</taxon>
        <taxon>Macrostomorpha</taxon>
        <taxon>Macrostomida</taxon>
        <taxon>Macrostomidae</taxon>
        <taxon>Macrostomum</taxon>
    </lineage>
</organism>